<evidence type="ECO:0000313" key="4">
    <source>
        <dbReference type="EMBL" id="SOC20925.1"/>
    </source>
</evidence>
<dbReference type="InterPro" id="IPR018389">
    <property type="entry name" value="DctP_fam"/>
</dbReference>
<comment type="similarity">
    <text evidence="1">Belongs to the bacterial solute-binding protein 7 family.</text>
</comment>
<proteinExistence type="inferred from homology"/>
<dbReference type="NCBIfam" id="TIGR00787">
    <property type="entry name" value="dctP"/>
    <property type="match status" value="1"/>
</dbReference>
<keyword evidence="3" id="KW-0732">Signal</keyword>
<dbReference type="AlphaFoldDB" id="A0A285TFB9"/>
<protein>
    <submittedName>
        <fullName evidence="4">C4-dicarboxylate-binding protein DctP</fullName>
    </submittedName>
</protein>
<dbReference type="InterPro" id="IPR004682">
    <property type="entry name" value="TRAP_DctP"/>
</dbReference>
<dbReference type="GO" id="GO:0030288">
    <property type="term" value="C:outer membrane-bounded periplasmic space"/>
    <property type="evidence" value="ECO:0007669"/>
    <property type="project" value="InterPro"/>
</dbReference>
<sequence>MKYFLSGSFVTIIILIVLFGYRQNIFSSTSLPYDDEQQGLDDQITIHFSHVVAENTPKGMAAEKFAQLVEEKSNGRVIVKIYPNGMLYNDETELEALQANEIQMIAPTFSKLTASLPNWQVLDLPFIIDNNEQLKTVLNGSLSDKLLQELDNIEIKGLTFWNNGFKQVASTSPILNVEDFNEKRVRMMPSNILKQQFKLLGADPIPTSFGNVYYDLQNKHIDAQENTISNIYSKRFYTMENHITLSNHGILCYAVMMNESFWNSLDENTQTIIIESLKEIQDWQFDQAQLMNEKDLNDLKQMNNVKIYELQESDRNQWKKKIKPIYEIYENQVNKQYLHELLQELNKEHIIKK</sequence>
<dbReference type="PANTHER" id="PTHR33376">
    <property type="match status" value="1"/>
</dbReference>
<evidence type="ECO:0000256" key="2">
    <source>
        <dbReference type="ARBA" id="ARBA00022448"/>
    </source>
</evidence>
<dbReference type="Proteomes" id="UP000219636">
    <property type="component" value="Unassembled WGS sequence"/>
</dbReference>
<evidence type="ECO:0000313" key="5">
    <source>
        <dbReference type="Proteomes" id="UP000219636"/>
    </source>
</evidence>
<dbReference type="RefSeq" id="WP_097074554.1">
    <property type="nucleotide sequence ID" value="NZ_OBMQ01000012.1"/>
</dbReference>
<dbReference type="Gene3D" id="3.40.190.170">
    <property type="entry name" value="Bacterial extracellular solute-binding protein, family 7"/>
    <property type="match status" value="1"/>
</dbReference>
<gene>
    <name evidence="4" type="ORF">SAMN05880501_11268</name>
</gene>
<accession>A0A285TFB9</accession>
<dbReference type="GO" id="GO:0055085">
    <property type="term" value="P:transmembrane transport"/>
    <property type="evidence" value="ECO:0007669"/>
    <property type="project" value="InterPro"/>
</dbReference>
<evidence type="ECO:0000256" key="3">
    <source>
        <dbReference type="ARBA" id="ARBA00022729"/>
    </source>
</evidence>
<dbReference type="InterPro" id="IPR038404">
    <property type="entry name" value="TRAP_DctP_sf"/>
</dbReference>
<dbReference type="Pfam" id="PF03480">
    <property type="entry name" value="DctP"/>
    <property type="match status" value="1"/>
</dbReference>
<dbReference type="PIRSF" id="PIRSF006470">
    <property type="entry name" value="DctB"/>
    <property type="match status" value="1"/>
</dbReference>
<name>A0A285TFB9_9BACL</name>
<dbReference type="NCBIfam" id="NF037995">
    <property type="entry name" value="TRAP_S1"/>
    <property type="match status" value="1"/>
</dbReference>
<organism evidence="4 5">
    <name type="scientific">Ureibacillus xyleni</name>
    <dbReference type="NCBI Taxonomy" id="614648"/>
    <lineage>
        <taxon>Bacteria</taxon>
        <taxon>Bacillati</taxon>
        <taxon>Bacillota</taxon>
        <taxon>Bacilli</taxon>
        <taxon>Bacillales</taxon>
        <taxon>Caryophanaceae</taxon>
        <taxon>Ureibacillus</taxon>
    </lineage>
</organism>
<reference evidence="5" key="1">
    <citation type="submission" date="2017-08" db="EMBL/GenBank/DDBJ databases">
        <authorList>
            <person name="Varghese N."/>
            <person name="Submissions S."/>
        </authorList>
    </citation>
    <scope>NUCLEOTIDE SEQUENCE [LARGE SCALE GENOMIC DNA]</scope>
    <source>
        <strain evidence="5">JC22</strain>
    </source>
</reference>
<dbReference type="EMBL" id="OBMQ01000012">
    <property type="protein sequence ID" value="SOC20925.1"/>
    <property type="molecule type" value="Genomic_DNA"/>
</dbReference>
<keyword evidence="2" id="KW-0813">Transport</keyword>
<dbReference type="PANTHER" id="PTHR33376:SF7">
    <property type="entry name" value="C4-DICARBOXYLATE-BINDING PROTEIN DCTB"/>
    <property type="match status" value="1"/>
</dbReference>
<evidence type="ECO:0000256" key="1">
    <source>
        <dbReference type="ARBA" id="ARBA00009023"/>
    </source>
</evidence>
<dbReference type="OrthoDB" id="2087at2"/>
<keyword evidence="5" id="KW-1185">Reference proteome</keyword>